<dbReference type="SUPFAM" id="SSF55729">
    <property type="entry name" value="Acyl-CoA N-acyltransferases (Nat)"/>
    <property type="match status" value="1"/>
</dbReference>
<keyword evidence="5" id="KW-1185">Reference proteome</keyword>
<dbReference type="Proteomes" id="UP001549799">
    <property type="component" value="Unassembled WGS sequence"/>
</dbReference>
<evidence type="ECO:0000313" key="5">
    <source>
        <dbReference type="Proteomes" id="UP001549799"/>
    </source>
</evidence>
<dbReference type="PROSITE" id="PS51186">
    <property type="entry name" value="GNAT"/>
    <property type="match status" value="1"/>
</dbReference>
<proteinExistence type="predicted"/>
<dbReference type="Pfam" id="PF00583">
    <property type="entry name" value="Acetyltransf_1"/>
    <property type="match status" value="1"/>
</dbReference>
<keyword evidence="1" id="KW-0808">Transferase</keyword>
<evidence type="ECO:0000256" key="2">
    <source>
        <dbReference type="ARBA" id="ARBA00023315"/>
    </source>
</evidence>
<accession>A0ABV2SVZ2</accession>
<evidence type="ECO:0000259" key="3">
    <source>
        <dbReference type="PROSITE" id="PS51186"/>
    </source>
</evidence>
<dbReference type="RefSeq" id="WP_354615320.1">
    <property type="nucleotide sequence ID" value="NZ_JBEXAE010000004.1"/>
</dbReference>
<dbReference type="InterPro" id="IPR050680">
    <property type="entry name" value="YpeA/RimI_acetyltransf"/>
</dbReference>
<name>A0ABV2SVZ2_9FLAO</name>
<evidence type="ECO:0000256" key="1">
    <source>
        <dbReference type="ARBA" id="ARBA00022679"/>
    </source>
</evidence>
<sequence length="137" mass="15807">MGTHIKSISAEKTWPLRHTVMWPSKPFSYIKLPKDEQGLHFGLFLNEELVSTVSLFIIQDVAQLRKLATRTSEQGKGYGSQLLNYTLKEAQRKGVKKIWCNARKDKTKFYRKFGFSETPTTFSKGNITYVIMEKITV</sequence>
<comment type="caution">
    <text evidence="4">The sequence shown here is derived from an EMBL/GenBank/DDBJ whole genome shotgun (WGS) entry which is preliminary data.</text>
</comment>
<dbReference type="CDD" id="cd04301">
    <property type="entry name" value="NAT_SF"/>
    <property type="match status" value="1"/>
</dbReference>
<dbReference type="PANTHER" id="PTHR43420:SF42">
    <property type="entry name" value="N-ACETYLTRANSFERASE DOMAIN-CONTAINING PROTEIN"/>
    <property type="match status" value="1"/>
</dbReference>
<dbReference type="Gene3D" id="3.40.630.30">
    <property type="match status" value="1"/>
</dbReference>
<feature type="domain" description="N-acetyltransferase" evidence="3">
    <location>
        <begin position="1"/>
        <end position="137"/>
    </location>
</feature>
<dbReference type="InterPro" id="IPR016181">
    <property type="entry name" value="Acyl_CoA_acyltransferase"/>
</dbReference>
<organism evidence="4 5">
    <name type="scientific">Sediminicola arcticus</name>
    <dbReference type="NCBI Taxonomy" id="1574308"/>
    <lineage>
        <taxon>Bacteria</taxon>
        <taxon>Pseudomonadati</taxon>
        <taxon>Bacteroidota</taxon>
        <taxon>Flavobacteriia</taxon>
        <taxon>Flavobacteriales</taxon>
        <taxon>Flavobacteriaceae</taxon>
        <taxon>Sediminicola</taxon>
    </lineage>
</organism>
<protein>
    <submittedName>
        <fullName evidence="4">GNAT family N-acetyltransferase</fullName>
    </submittedName>
</protein>
<dbReference type="EMBL" id="JBEXAE010000004">
    <property type="protein sequence ID" value="MET6990920.1"/>
    <property type="molecule type" value="Genomic_DNA"/>
</dbReference>
<keyword evidence="2" id="KW-0012">Acyltransferase</keyword>
<dbReference type="PANTHER" id="PTHR43420">
    <property type="entry name" value="ACETYLTRANSFERASE"/>
    <property type="match status" value="1"/>
</dbReference>
<gene>
    <name evidence="4" type="ORF">ABXZ36_09705</name>
</gene>
<dbReference type="InterPro" id="IPR000182">
    <property type="entry name" value="GNAT_dom"/>
</dbReference>
<reference evidence="4 5" key="1">
    <citation type="submission" date="2024-07" db="EMBL/GenBank/DDBJ databases">
        <title>The genome sequence of type strain Sediminicola arcticus GDMCC 1.2805.</title>
        <authorList>
            <person name="Liu Y."/>
        </authorList>
    </citation>
    <scope>NUCLEOTIDE SEQUENCE [LARGE SCALE GENOMIC DNA]</scope>
    <source>
        <strain evidence="4 5">GDMCC 1.2805</strain>
    </source>
</reference>
<evidence type="ECO:0000313" key="4">
    <source>
        <dbReference type="EMBL" id="MET6990920.1"/>
    </source>
</evidence>